<name>A0AAN9SQI3_PSOTE</name>
<protein>
    <submittedName>
        <fullName evidence="2">Uncharacterized protein</fullName>
    </submittedName>
</protein>
<proteinExistence type="predicted"/>
<keyword evidence="3" id="KW-1185">Reference proteome</keyword>
<comment type="caution">
    <text evidence="2">The sequence shown here is derived from an EMBL/GenBank/DDBJ whole genome shotgun (WGS) entry which is preliminary data.</text>
</comment>
<evidence type="ECO:0000313" key="2">
    <source>
        <dbReference type="EMBL" id="KAK7401808.1"/>
    </source>
</evidence>
<dbReference type="AlphaFoldDB" id="A0AAN9SQI3"/>
<feature type="region of interest" description="Disordered" evidence="1">
    <location>
        <begin position="1"/>
        <end position="26"/>
    </location>
</feature>
<reference evidence="2 3" key="1">
    <citation type="submission" date="2024-01" db="EMBL/GenBank/DDBJ databases">
        <title>The genomes of 5 underutilized Papilionoideae crops provide insights into root nodulation and disease resistanc.</title>
        <authorList>
            <person name="Jiang F."/>
        </authorList>
    </citation>
    <scope>NUCLEOTIDE SEQUENCE [LARGE SCALE GENOMIC DNA]</scope>
    <source>
        <strain evidence="2">DUOXIRENSHENG_FW03</strain>
        <tissue evidence="2">Leaves</tissue>
    </source>
</reference>
<accession>A0AAN9SQI3</accession>
<dbReference type="EMBL" id="JAYMYS010000003">
    <property type="protein sequence ID" value="KAK7401808.1"/>
    <property type="molecule type" value="Genomic_DNA"/>
</dbReference>
<gene>
    <name evidence="2" type="ORF">VNO78_13594</name>
</gene>
<evidence type="ECO:0000256" key="1">
    <source>
        <dbReference type="SAM" id="MobiDB-lite"/>
    </source>
</evidence>
<sequence length="137" mass="15310">MTPQMLASLGDGRSQLGGPKKQDMGAHISSAGMAKLTHKETSNGTTNPHFQHTSHKLLNKEIDRKEVPKAAHFLCPGNLRSDYLSTSKAMKFLFQCPCCSCFCFMKPKQGRAKVKEIKEKETKVEAKVEEKVEEKKD</sequence>
<dbReference type="Proteomes" id="UP001386955">
    <property type="component" value="Unassembled WGS sequence"/>
</dbReference>
<evidence type="ECO:0000313" key="3">
    <source>
        <dbReference type="Proteomes" id="UP001386955"/>
    </source>
</evidence>
<organism evidence="2 3">
    <name type="scientific">Psophocarpus tetragonolobus</name>
    <name type="common">Winged bean</name>
    <name type="synonym">Dolichos tetragonolobus</name>
    <dbReference type="NCBI Taxonomy" id="3891"/>
    <lineage>
        <taxon>Eukaryota</taxon>
        <taxon>Viridiplantae</taxon>
        <taxon>Streptophyta</taxon>
        <taxon>Embryophyta</taxon>
        <taxon>Tracheophyta</taxon>
        <taxon>Spermatophyta</taxon>
        <taxon>Magnoliopsida</taxon>
        <taxon>eudicotyledons</taxon>
        <taxon>Gunneridae</taxon>
        <taxon>Pentapetalae</taxon>
        <taxon>rosids</taxon>
        <taxon>fabids</taxon>
        <taxon>Fabales</taxon>
        <taxon>Fabaceae</taxon>
        <taxon>Papilionoideae</taxon>
        <taxon>50 kb inversion clade</taxon>
        <taxon>NPAAA clade</taxon>
        <taxon>indigoferoid/millettioid clade</taxon>
        <taxon>Phaseoleae</taxon>
        <taxon>Psophocarpus</taxon>
    </lineage>
</organism>